<dbReference type="PANTHER" id="PTHR48111">
    <property type="entry name" value="REGULATOR OF RPOS"/>
    <property type="match status" value="1"/>
</dbReference>
<dbReference type="PROSITE" id="PS51755">
    <property type="entry name" value="OMPR_PHOB"/>
    <property type="match status" value="1"/>
</dbReference>
<evidence type="ECO:0000259" key="4">
    <source>
        <dbReference type="PROSITE" id="PS50110"/>
    </source>
</evidence>
<keyword evidence="7" id="KW-1185">Reference proteome</keyword>
<keyword evidence="1 3" id="KW-0238">DNA-binding</keyword>
<dbReference type="SUPFAM" id="SSF52172">
    <property type="entry name" value="CheY-like"/>
    <property type="match status" value="1"/>
</dbReference>
<evidence type="ECO:0000256" key="3">
    <source>
        <dbReference type="PROSITE-ProRule" id="PRU01091"/>
    </source>
</evidence>
<dbReference type="Gene3D" id="3.40.50.2300">
    <property type="match status" value="1"/>
</dbReference>
<dbReference type="InterPro" id="IPR001867">
    <property type="entry name" value="OmpR/PhoB-type_DNA-bd"/>
</dbReference>
<name>A0ABP7J6M2_9ACTN</name>
<proteinExistence type="predicted"/>
<feature type="modified residue" description="4-aspartylphosphate" evidence="2">
    <location>
        <position position="64"/>
    </location>
</feature>
<dbReference type="Gene3D" id="6.10.250.690">
    <property type="match status" value="1"/>
</dbReference>
<evidence type="ECO:0000259" key="5">
    <source>
        <dbReference type="PROSITE" id="PS51755"/>
    </source>
</evidence>
<dbReference type="InterPro" id="IPR036388">
    <property type="entry name" value="WH-like_DNA-bd_sf"/>
</dbReference>
<comment type="caution">
    <text evidence="6">The sequence shown here is derived from an EMBL/GenBank/DDBJ whole genome shotgun (WGS) entry which is preliminary data.</text>
</comment>
<evidence type="ECO:0000313" key="7">
    <source>
        <dbReference type="Proteomes" id="UP001501009"/>
    </source>
</evidence>
<gene>
    <name evidence="6" type="primary">tcrA</name>
    <name evidence="6" type="ORF">GCM10022403_079780</name>
</gene>
<evidence type="ECO:0000256" key="2">
    <source>
        <dbReference type="PROSITE-ProRule" id="PRU00169"/>
    </source>
</evidence>
<evidence type="ECO:0000256" key="1">
    <source>
        <dbReference type="ARBA" id="ARBA00023125"/>
    </source>
</evidence>
<dbReference type="Pfam" id="PF00072">
    <property type="entry name" value="Response_reg"/>
    <property type="match status" value="1"/>
</dbReference>
<feature type="DNA-binding region" description="OmpR/PhoB-type" evidence="3">
    <location>
        <begin position="142"/>
        <end position="240"/>
    </location>
</feature>
<organism evidence="6 7">
    <name type="scientific">Streptomyces coacervatus</name>
    <dbReference type="NCBI Taxonomy" id="647381"/>
    <lineage>
        <taxon>Bacteria</taxon>
        <taxon>Bacillati</taxon>
        <taxon>Actinomycetota</taxon>
        <taxon>Actinomycetes</taxon>
        <taxon>Kitasatosporales</taxon>
        <taxon>Streptomycetaceae</taxon>
        <taxon>Streptomyces</taxon>
    </lineage>
</organism>
<dbReference type="CDD" id="cd00383">
    <property type="entry name" value="trans_reg_C"/>
    <property type="match status" value="1"/>
</dbReference>
<accession>A0ABP7J6M2</accession>
<dbReference type="PANTHER" id="PTHR48111:SF28">
    <property type="entry name" value="TRANSCRIPTIONAL REGULATORY PROTEIN TCRX-RELATED"/>
    <property type="match status" value="1"/>
</dbReference>
<dbReference type="Proteomes" id="UP001501009">
    <property type="component" value="Unassembled WGS sequence"/>
</dbReference>
<dbReference type="Pfam" id="PF00486">
    <property type="entry name" value="Trans_reg_C"/>
    <property type="match status" value="1"/>
</dbReference>
<evidence type="ECO:0000313" key="6">
    <source>
        <dbReference type="EMBL" id="GAA3835051.1"/>
    </source>
</evidence>
<dbReference type="EMBL" id="BAABDE010000031">
    <property type="protein sequence ID" value="GAA3835051.1"/>
    <property type="molecule type" value="Genomic_DNA"/>
</dbReference>
<protein>
    <submittedName>
        <fullName evidence="6">Two-component system response regulator TcrA</fullName>
    </submittedName>
</protein>
<dbReference type="SMART" id="SM00862">
    <property type="entry name" value="Trans_reg_C"/>
    <property type="match status" value="1"/>
</dbReference>
<dbReference type="InterPro" id="IPR011006">
    <property type="entry name" value="CheY-like_superfamily"/>
</dbReference>
<dbReference type="PROSITE" id="PS50110">
    <property type="entry name" value="RESPONSE_REGULATORY"/>
    <property type="match status" value="1"/>
</dbReference>
<dbReference type="InterPro" id="IPR001789">
    <property type="entry name" value="Sig_transdc_resp-reg_receiver"/>
</dbReference>
<dbReference type="InterPro" id="IPR039420">
    <property type="entry name" value="WalR-like"/>
</dbReference>
<dbReference type="Gene3D" id="1.10.10.10">
    <property type="entry name" value="Winged helix-like DNA-binding domain superfamily/Winged helix DNA-binding domain"/>
    <property type="match status" value="1"/>
</dbReference>
<sequence length="242" mass="26744">MSGAARIPHTLHAVHFLVIDDEIRLVELIVRYLRESGHTADSRHDGPGGLAAARDPRVDAVVLDVMLPGMDGVEVCRTLRREGNNVPVVLLTARGAVAERVAGLDAGADDYLVKPFAMEELHARLRAISRRRPGADGLSGLDSRLEVGDLVLDPEAQRAWRDGTELELSRREFAVLQVLMENAGLVVSRTRLLDEVWDGEFDLRSNAIDVHVYKLRTKVDKAFGRSDITTLRGRGYRLETAP</sequence>
<reference evidence="7" key="1">
    <citation type="journal article" date="2019" name="Int. J. Syst. Evol. Microbiol.">
        <title>The Global Catalogue of Microorganisms (GCM) 10K type strain sequencing project: providing services to taxonomists for standard genome sequencing and annotation.</title>
        <authorList>
            <consortium name="The Broad Institute Genomics Platform"/>
            <consortium name="The Broad Institute Genome Sequencing Center for Infectious Disease"/>
            <person name="Wu L."/>
            <person name="Ma J."/>
        </authorList>
    </citation>
    <scope>NUCLEOTIDE SEQUENCE [LARGE SCALE GENOMIC DNA]</scope>
    <source>
        <strain evidence="7">JCM 17138</strain>
    </source>
</reference>
<dbReference type="SMART" id="SM00448">
    <property type="entry name" value="REC"/>
    <property type="match status" value="1"/>
</dbReference>
<feature type="domain" description="OmpR/PhoB-type" evidence="5">
    <location>
        <begin position="142"/>
        <end position="240"/>
    </location>
</feature>
<feature type="domain" description="Response regulatory" evidence="4">
    <location>
        <begin position="15"/>
        <end position="129"/>
    </location>
</feature>
<keyword evidence="2" id="KW-0597">Phosphoprotein</keyword>